<dbReference type="EMBL" id="CAJOBI010173617">
    <property type="protein sequence ID" value="CAF4899052.1"/>
    <property type="molecule type" value="Genomic_DNA"/>
</dbReference>
<sequence length="50" mass="5830">MVSVLALMQQGFPSRTQFSELYSMYKKYLPAELARLEPRLFCKALFKALN</sequence>
<proteinExistence type="predicted"/>
<evidence type="ECO:0000313" key="1">
    <source>
        <dbReference type="EMBL" id="CAF4899052.1"/>
    </source>
</evidence>
<gene>
    <name evidence="1" type="ORF">SMN809_LOCUS51658</name>
</gene>
<comment type="caution">
    <text evidence="1">The sequence shown here is derived from an EMBL/GenBank/DDBJ whole genome shotgun (WGS) entry which is preliminary data.</text>
</comment>
<name>A0A8S3C8L8_9BILA</name>
<reference evidence="1" key="1">
    <citation type="submission" date="2021-02" db="EMBL/GenBank/DDBJ databases">
        <authorList>
            <person name="Nowell W R."/>
        </authorList>
    </citation>
    <scope>NUCLEOTIDE SEQUENCE</scope>
</reference>
<feature type="non-terminal residue" evidence="1">
    <location>
        <position position="50"/>
    </location>
</feature>
<organism evidence="1 2">
    <name type="scientific">Rotaria magnacalcarata</name>
    <dbReference type="NCBI Taxonomy" id="392030"/>
    <lineage>
        <taxon>Eukaryota</taxon>
        <taxon>Metazoa</taxon>
        <taxon>Spiralia</taxon>
        <taxon>Gnathifera</taxon>
        <taxon>Rotifera</taxon>
        <taxon>Eurotatoria</taxon>
        <taxon>Bdelloidea</taxon>
        <taxon>Philodinida</taxon>
        <taxon>Philodinidae</taxon>
        <taxon>Rotaria</taxon>
    </lineage>
</organism>
<accession>A0A8S3C8L8</accession>
<dbReference type="Gene3D" id="1.20.5.4820">
    <property type="match status" value="1"/>
</dbReference>
<protein>
    <submittedName>
        <fullName evidence="1">Uncharacterized protein</fullName>
    </submittedName>
</protein>
<feature type="non-terminal residue" evidence="1">
    <location>
        <position position="1"/>
    </location>
</feature>
<dbReference type="Proteomes" id="UP000676336">
    <property type="component" value="Unassembled WGS sequence"/>
</dbReference>
<evidence type="ECO:0000313" key="2">
    <source>
        <dbReference type="Proteomes" id="UP000676336"/>
    </source>
</evidence>
<dbReference type="AlphaFoldDB" id="A0A8S3C8L8"/>